<dbReference type="Pfam" id="PF25601">
    <property type="entry name" value="AAA_lid_14"/>
    <property type="match status" value="1"/>
</dbReference>
<keyword evidence="2" id="KW-0067">ATP-binding</keyword>
<dbReference type="EMBL" id="CP015402">
    <property type="protein sequence ID" value="ANU62966.1"/>
    <property type="molecule type" value="Genomic_DNA"/>
</dbReference>
<accession>A0A1Z2XKJ5</accession>
<keyword evidence="5" id="KW-1185">Reference proteome</keyword>
<keyword evidence="1" id="KW-0547">Nucleotide-binding</keyword>
<dbReference type="PANTHER" id="PTHR32071">
    <property type="entry name" value="TRANSCRIPTIONAL REGULATORY PROTEIN"/>
    <property type="match status" value="1"/>
</dbReference>
<dbReference type="RefSeq" id="WP_068960326.1">
    <property type="nucleotide sequence ID" value="NZ_CAJTCT010000034.1"/>
</dbReference>
<name>A0A1B1S846_9BACT</name>
<dbReference type="Gene3D" id="3.40.50.300">
    <property type="entry name" value="P-loop containing nucleotide triphosphate hydrolases"/>
    <property type="match status" value="1"/>
</dbReference>
<dbReference type="PROSITE" id="PS50045">
    <property type="entry name" value="SIGMA54_INTERACT_4"/>
    <property type="match status" value="1"/>
</dbReference>
<evidence type="ECO:0000313" key="4">
    <source>
        <dbReference type="EMBL" id="ANU62966.1"/>
    </source>
</evidence>
<dbReference type="Pfam" id="PF00158">
    <property type="entry name" value="Sigma54_activat"/>
    <property type="match status" value="1"/>
</dbReference>
<dbReference type="OrthoDB" id="186067at2"/>
<dbReference type="InterPro" id="IPR058031">
    <property type="entry name" value="AAA_lid_NorR"/>
</dbReference>
<dbReference type="STRING" id="1796646.A4V02_04030"/>
<dbReference type="GO" id="GO:0005524">
    <property type="term" value="F:ATP binding"/>
    <property type="evidence" value="ECO:0007669"/>
    <property type="project" value="UniProtKB-KW"/>
</dbReference>
<dbReference type="GO" id="GO:0006355">
    <property type="term" value="P:regulation of DNA-templated transcription"/>
    <property type="evidence" value="ECO:0007669"/>
    <property type="project" value="InterPro"/>
</dbReference>
<gene>
    <name evidence="4" type="ORF">A4V02_04030</name>
</gene>
<accession>A0A1B1S846</accession>
<feature type="domain" description="Sigma-54 factor interaction" evidence="3">
    <location>
        <begin position="124"/>
        <end position="353"/>
    </location>
</feature>
<evidence type="ECO:0000313" key="5">
    <source>
        <dbReference type="Proteomes" id="UP000186351"/>
    </source>
</evidence>
<dbReference type="SUPFAM" id="SSF52540">
    <property type="entry name" value="P-loop containing nucleoside triphosphate hydrolases"/>
    <property type="match status" value="1"/>
</dbReference>
<dbReference type="Proteomes" id="UP000186351">
    <property type="component" value="Chromosome"/>
</dbReference>
<evidence type="ECO:0000256" key="1">
    <source>
        <dbReference type="ARBA" id="ARBA00022741"/>
    </source>
</evidence>
<organism evidence="4 5">
    <name type="scientific">Muribaculum intestinale</name>
    <dbReference type="NCBI Taxonomy" id="1796646"/>
    <lineage>
        <taxon>Bacteria</taxon>
        <taxon>Pseudomonadati</taxon>
        <taxon>Bacteroidota</taxon>
        <taxon>Bacteroidia</taxon>
        <taxon>Bacteroidales</taxon>
        <taxon>Muribaculaceae</taxon>
        <taxon>Muribaculum</taxon>
    </lineage>
</organism>
<evidence type="ECO:0000259" key="3">
    <source>
        <dbReference type="PROSITE" id="PS50045"/>
    </source>
</evidence>
<dbReference type="Gene3D" id="1.10.8.60">
    <property type="match status" value="1"/>
</dbReference>
<proteinExistence type="predicted"/>
<dbReference type="CDD" id="cd00009">
    <property type="entry name" value="AAA"/>
    <property type="match status" value="1"/>
</dbReference>
<dbReference type="InterPro" id="IPR027417">
    <property type="entry name" value="P-loop_NTPase"/>
</dbReference>
<protein>
    <recommendedName>
        <fullName evidence="3">Sigma-54 factor interaction domain-containing protein</fullName>
    </recommendedName>
</protein>
<reference evidence="5" key="1">
    <citation type="submission" date="2016-04" db="EMBL/GenBank/DDBJ databases">
        <title>Complete Genome Sequences of Twelve Strains of a Stable Defined Moderately Diverse Mouse Microbiota 2 (sDMDMm2).</title>
        <authorList>
            <person name="Uchimura Y."/>
            <person name="Wyss M."/>
            <person name="Brugiroux S."/>
            <person name="Limenitakis J.P."/>
            <person name="Stecher B."/>
            <person name="McCoy K.D."/>
            <person name="Macpherson A.J."/>
        </authorList>
    </citation>
    <scope>NUCLEOTIDE SEQUENCE [LARGE SCALE GENOMIC DNA]</scope>
    <source>
        <strain evidence="5">YL27</strain>
    </source>
</reference>
<dbReference type="GeneID" id="65536014"/>
<dbReference type="AlphaFoldDB" id="A0A1B1S846"/>
<sequence>MKILLYEPDQRTGEPIYHALRREGHDVIWIQEYMDARTKILDEKFDASLIEIDDYEGLRLIESWVEQSPRLLCVAIYKEQDAGVGFKASKLGSQEIYEIEHGSIAELDRILKQYKILARLPQVYRHKSVEYNKAVSDLRNLVNHHKPVIITGEVGTGKSYLAEHVHRDDSDTVFRLEEIQCSTLNVENAMELFLGVVRGFRPEIKQHRKGLIDKSNDKGLLYLKDIADLPANLQEVLLDILERGEYRRVGSEIWEPFTAHLIVSCKDISEIRTDRFDRRLYDLLSHNIVRIPPLRECPADIVSNAEQMAEDYCRSKGIVAIPVFNADAMIKLMAHDWLGNYRELKSCVENAVVCCTGNTITASDLHITPVESDTPPEDDKGKLIFYLDKFCGKKVDVMKALGITAPTLDKRLKKYGIDYKLFKKKKERKPRRKAATS</sequence>
<dbReference type="KEGG" id="pary:A4V02_04030"/>
<dbReference type="InterPro" id="IPR002078">
    <property type="entry name" value="Sigma_54_int"/>
</dbReference>
<evidence type="ECO:0000256" key="2">
    <source>
        <dbReference type="ARBA" id="ARBA00022840"/>
    </source>
</evidence>